<dbReference type="SUPFAM" id="SSF55909">
    <property type="entry name" value="Pentein"/>
    <property type="match status" value="1"/>
</dbReference>
<gene>
    <name evidence="2 3" type="primary">aguA</name>
    <name evidence="3" type="ORF">GJ688_16225</name>
</gene>
<sequence length="338" mass="37975">MDFPKDFGFRMPPEWAPHARTFITWPVCEETWPDELEDVRKAYAEVANAIAKFEPVTLIVRPELVSDAAKLCDPAVDIMPLDYDDSWIRDNGPTFVIDGQGHVAGINWQFNAWGGKFSWEKDNLVAPQILDHLDVRRFNAPFIMEGGSIHVDGEGTMLTTEECLLNPNRNPHMGRSDLEGELEKYLGVEKVIWLKTGLYGDHTDGHVDNVACFARPGVVLIQVCNDLDDPNYATNQENLEILRQATDSQGRKFEIIPIEQPPALYHHGDRMAASYINFYFVNGGIILPVFGGECAETDAKAAETLGKVFPDREIYKVHSRFILMGGGNVHCATQQMPR</sequence>
<dbReference type="GO" id="GO:0009446">
    <property type="term" value="P:putrescine biosynthetic process"/>
    <property type="evidence" value="ECO:0007669"/>
    <property type="project" value="InterPro"/>
</dbReference>
<dbReference type="RefSeq" id="WP_155477581.1">
    <property type="nucleotide sequence ID" value="NZ_WNKU01000026.1"/>
</dbReference>
<evidence type="ECO:0000313" key="3">
    <source>
        <dbReference type="EMBL" id="MTV50495.1"/>
    </source>
</evidence>
<dbReference type="InterPro" id="IPR007466">
    <property type="entry name" value="Peptidyl-Arg-deiminase_porph"/>
</dbReference>
<name>A0A6I3SP85_HELMO</name>
<dbReference type="EMBL" id="WNKU01000026">
    <property type="protein sequence ID" value="MTV50495.1"/>
    <property type="molecule type" value="Genomic_DNA"/>
</dbReference>
<dbReference type="PANTHER" id="PTHR31377">
    <property type="entry name" value="AGMATINE DEIMINASE-RELATED"/>
    <property type="match status" value="1"/>
</dbReference>
<dbReference type="HAMAP" id="MF_01841">
    <property type="entry name" value="Agmatine_deimin"/>
    <property type="match status" value="1"/>
</dbReference>
<dbReference type="PANTHER" id="PTHR31377:SF0">
    <property type="entry name" value="AGMATINE DEIMINASE-RELATED"/>
    <property type="match status" value="1"/>
</dbReference>
<keyword evidence="4" id="KW-1185">Reference proteome</keyword>
<dbReference type="Pfam" id="PF04371">
    <property type="entry name" value="PAD_porph"/>
    <property type="match status" value="1"/>
</dbReference>
<dbReference type="GO" id="GO:0004668">
    <property type="term" value="F:protein-arginine deiminase activity"/>
    <property type="evidence" value="ECO:0007669"/>
    <property type="project" value="InterPro"/>
</dbReference>
<evidence type="ECO:0000256" key="2">
    <source>
        <dbReference type="HAMAP-Rule" id="MF_01841"/>
    </source>
</evidence>
<dbReference type="OrthoDB" id="9808013at2"/>
<dbReference type="EC" id="3.5.3.12" evidence="2"/>
<reference evidence="3 4" key="1">
    <citation type="submission" date="2019-11" db="EMBL/GenBank/DDBJ databases">
        <title>Whole-genome sequence of a the green, strictly anaerobic photosynthetic bacterium Heliobacillus mobilis DSM 6151.</title>
        <authorList>
            <person name="Kyndt J.A."/>
            <person name="Meyer T.E."/>
        </authorList>
    </citation>
    <scope>NUCLEOTIDE SEQUENCE [LARGE SCALE GENOMIC DNA]</scope>
    <source>
        <strain evidence="3 4">DSM 6151</strain>
    </source>
</reference>
<accession>A0A6I3SP85</accession>
<dbReference type="NCBIfam" id="TIGR03380">
    <property type="entry name" value="agmatine_aguA"/>
    <property type="match status" value="1"/>
</dbReference>
<dbReference type="Proteomes" id="UP000430670">
    <property type="component" value="Unassembled WGS sequence"/>
</dbReference>
<protein>
    <recommendedName>
        <fullName evidence="2">Putative agmatine deiminase</fullName>
        <ecNumber evidence="2">3.5.3.12</ecNumber>
    </recommendedName>
    <alternativeName>
        <fullName evidence="2">Agmatine iminohydrolase</fullName>
    </alternativeName>
</protein>
<evidence type="ECO:0000313" key="4">
    <source>
        <dbReference type="Proteomes" id="UP000430670"/>
    </source>
</evidence>
<comment type="catalytic activity">
    <reaction evidence="2">
        <text>agmatine + H2O = N-carbamoylputrescine + NH4(+)</text>
        <dbReference type="Rhea" id="RHEA:18037"/>
        <dbReference type="ChEBI" id="CHEBI:15377"/>
        <dbReference type="ChEBI" id="CHEBI:28938"/>
        <dbReference type="ChEBI" id="CHEBI:58145"/>
        <dbReference type="ChEBI" id="CHEBI:58318"/>
        <dbReference type="EC" id="3.5.3.12"/>
    </reaction>
</comment>
<dbReference type="AlphaFoldDB" id="A0A6I3SP85"/>
<evidence type="ECO:0000256" key="1">
    <source>
        <dbReference type="ARBA" id="ARBA00022801"/>
    </source>
</evidence>
<keyword evidence="1 2" id="KW-0378">Hydrolase</keyword>
<comment type="similarity">
    <text evidence="2">Belongs to the agmatine deiminase family.</text>
</comment>
<feature type="active site" description="Amidino-cysteine intermediate" evidence="2">
    <location>
        <position position="331"/>
    </location>
</feature>
<dbReference type="GO" id="GO:0047632">
    <property type="term" value="F:agmatine deiminase activity"/>
    <property type="evidence" value="ECO:0007669"/>
    <property type="project" value="UniProtKB-UniRule"/>
</dbReference>
<comment type="caution">
    <text evidence="3">The sequence shown here is derived from an EMBL/GenBank/DDBJ whole genome shotgun (WGS) entry which is preliminary data.</text>
</comment>
<proteinExistence type="inferred from homology"/>
<dbReference type="InterPro" id="IPR017754">
    <property type="entry name" value="Agmatine_deiminase"/>
</dbReference>
<organism evidence="3 4">
    <name type="scientific">Heliobacterium mobile</name>
    <name type="common">Heliobacillus mobilis</name>
    <dbReference type="NCBI Taxonomy" id="28064"/>
    <lineage>
        <taxon>Bacteria</taxon>
        <taxon>Bacillati</taxon>
        <taxon>Bacillota</taxon>
        <taxon>Clostridia</taxon>
        <taxon>Eubacteriales</taxon>
        <taxon>Heliobacteriaceae</taxon>
        <taxon>Heliobacterium</taxon>
    </lineage>
</organism>
<dbReference type="Gene3D" id="3.75.10.10">
    <property type="entry name" value="L-arginine/glycine Amidinotransferase, Chain A"/>
    <property type="match status" value="1"/>
</dbReference>